<dbReference type="Pfam" id="PF25917">
    <property type="entry name" value="BSH_RND"/>
    <property type="match status" value="1"/>
</dbReference>
<evidence type="ECO:0000313" key="14">
    <source>
        <dbReference type="Proteomes" id="UP000308917"/>
    </source>
</evidence>
<feature type="coiled-coil region" evidence="6">
    <location>
        <begin position="132"/>
        <end position="159"/>
    </location>
</feature>
<keyword evidence="6" id="KW-0175">Coiled coil</keyword>
<feature type="transmembrane region" description="Helical" evidence="8">
    <location>
        <begin position="28"/>
        <end position="47"/>
    </location>
</feature>
<evidence type="ECO:0000313" key="13">
    <source>
        <dbReference type="EMBL" id="THT99667.1"/>
    </source>
</evidence>
<feature type="domain" description="YknX-like C-terminal permuted SH3-like" evidence="12">
    <location>
        <begin position="327"/>
        <end position="395"/>
    </location>
</feature>
<dbReference type="PANTHER" id="PTHR30469:SF12">
    <property type="entry name" value="MULTIDRUG RESISTANCE PROTEIN MDTA"/>
    <property type="match status" value="1"/>
</dbReference>
<keyword evidence="3" id="KW-1003">Cell membrane</keyword>
<dbReference type="Pfam" id="PF25876">
    <property type="entry name" value="HH_MFP_RND"/>
    <property type="match status" value="1"/>
</dbReference>
<evidence type="ECO:0000256" key="3">
    <source>
        <dbReference type="ARBA" id="ARBA00022475"/>
    </source>
</evidence>
<dbReference type="InterPro" id="IPR006143">
    <property type="entry name" value="RND_pump_MFP"/>
</dbReference>
<evidence type="ECO:0000259" key="10">
    <source>
        <dbReference type="Pfam" id="PF25917"/>
    </source>
</evidence>
<dbReference type="Pfam" id="PF25989">
    <property type="entry name" value="YknX_C"/>
    <property type="match status" value="1"/>
</dbReference>
<evidence type="ECO:0000256" key="4">
    <source>
        <dbReference type="ARBA" id="ARBA00022519"/>
    </source>
</evidence>
<dbReference type="Gene3D" id="2.40.30.170">
    <property type="match status" value="1"/>
</dbReference>
<keyword evidence="4" id="KW-0997">Cell inner membrane</keyword>
<dbReference type="NCBIfam" id="TIGR01730">
    <property type="entry name" value="RND_mfp"/>
    <property type="match status" value="1"/>
</dbReference>
<evidence type="ECO:0000256" key="1">
    <source>
        <dbReference type="ARBA" id="ARBA00004236"/>
    </source>
</evidence>
<keyword evidence="8" id="KW-1133">Transmembrane helix</keyword>
<accession>A0A4S8EXN9</accession>
<evidence type="ECO:0000256" key="2">
    <source>
        <dbReference type="ARBA" id="ARBA00009477"/>
    </source>
</evidence>
<evidence type="ECO:0000256" key="5">
    <source>
        <dbReference type="ARBA" id="ARBA00023136"/>
    </source>
</evidence>
<dbReference type="AlphaFoldDB" id="A0A4S8EXN9"/>
<dbReference type="InterPro" id="IPR058625">
    <property type="entry name" value="MdtA-like_BSH"/>
</dbReference>
<dbReference type="RefSeq" id="WP_136574006.1">
    <property type="nucleotide sequence ID" value="NZ_STFG01000013.1"/>
</dbReference>
<dbReference type="Gene3D" id="2.40.420.20">
    <property type="match status" value="1"/>
</dbReference>
<dbReference type="Gene3D" id="2.40.50.100">
    <property type="match status" value="1"/>
</dbReference>
<dbReference type="GO" id="GO:0015562">
    <property type="term" value="F:efflux transmembrane transporter activity"/>
    <property type="evidence" value="ECO:0007669"/>
    <property type="project" value="TreeGrafter"/>
</dbReference>
<dbReference type="PANTHER" id="PTHR30469">
    <property type="entry name" value="MULTIDRUG RESISTANCE PROTEIN MDTA"/>
    <property type="match status" value="1"/>
</dbReference>
<organism evidence="13 14">
    <name type="scientific">Lampropedia puyangensis</name>
    <dbReference type="NCBI Taxonomy" id="1330072"/>
    <lineage>
        <taxon>Bacteria</taxon>
        <taxon>Pseudomonadati</taxon>
        <taxon>Pseudomonadota</taxon>
        <taxon>Betaproteobacteria</taxon>
        <taxon>Burkholderiales</taxon>
        <taxon>Comamonadaceae</taxon>
        <taxon>Lampropedia</taxon>
    </lineage>
</organism>
<dbReference type="InterPro" id="IPR058637">
    <property type="entry name" value="YknX-like_C"/>
</dbReference>
<feature type="domain" description="Multidrug resistance protein MdtA-like barrel-sandwich hybrid" evidence="10">
    <location>
        <begin position="91"/>
        <end position="233"/>
    </location>
</feature>
<dbReference type="OrthoDB" id="9783047at2"/>
<reference evidence="13 14" key="1">
    <citation type="journal article" date="2015" name="Antonie Van Leeuwenhoek">
        <title>Lampropedia puyangensis sp. nov., isolated from symptomatic bark of Populus ? euramericana canker and emended description of Lampropedia hyalina (Ehrenberg 1832) Lee et al. 2004.</title>
        <authorList>
            <person name="Li Y."/>
            <person name="Wang T."/>
            <person name="Piao C.G."/>
            <person name="Wang L.F."/>
            <person name="Tian G.Z."/>
            <person name="Zhu T.H."/>
            <person name="Guo M.W."/>
        </authorList>
    </citation>
    <scope>NUCLEOTIDE SEQUENCE [LARGE SCALE GENOMIC DNA]</scope>
    <source>
        <strain evidence="13 14">2-bin</strain>
    </source>
</reference>
<dbReference type="Proteomes" id="UP000308917">
    <property type="component" value="Unassembled WGS sequence"/>
</dbReference>
<feature type="domain" description="Multidrug resistance protein MdtA-like beta-barrel" evidence="11">
    <location>
        <begin position="238"/>
        <end position="321"/>
    </location>
</feature>
<evidence type="ECO:0000259" key="11">
    <source>
        <dbReference type="Pfam" id="PF25944"/>
    </source>
</evidence>
<comment type="similarity">
    <text evidence="2">Belongs to the membrane fusion protein (MFP) (TC 8.A.1) family.</text>
</comment>
<evidence type="ECO:0000259" key="9">
    <source>
        <dbReference type="Pfam" id="PF25876"/>
    </source>
</evidence>
<evidence type="ECO:0000256" key="8">
    <source>
        <dbReference type="SAM" id="Phobius"/>
    </source>
</evidence>
<feature type="domain" description="Multidrug resistance protein MdtA-like alpha-helical hairpin" evidence="9">
    <location>
        <begin position="132"/>
        <end position="201"/>
    </location>
</feature>
<evidence type="ECO:0000256" key="7">
    <source>
        <dbReference type="SAM" id="MobiDB-lite"/>
    </source>
</evidence>
<name>A0A4S8EXN9_9BURK</name>
<keyword evidence="5 8" id="KW-0472">Membrane</keyword>
<gene>
    <name evidence="13" type="ORF">E9531_12005</name>
</gene>
<dbReference type="InterPro" id="IPR058626">
    <property type="entry name" value="MdtA-like_b-barrel"/>
</dbReference>
<dbReference type="Gene3D" id="1.10.287.470">
    <property type="entry name" value="Helix hairpin bin"/>
    <property type="match status" value="1"/>
</dbReference>
<dbReference type="Pfam" id="PF25944">
    <property type="entry name" value="Beta-barrel_RND"/>
    <property type="match status" value="1"/>
</dbReference>
<keyword evidence="14" id="KW-1185">Reference proteome</keyword>
<evidence type="ECO:0000259" key="12">
    <source>
        <dbReference type="Pfam" id="PF25989"/>
    </source>
</evidence>
<proteinExistence type="inferred from homology"/>
<comment type="caution">
    <text evidence="13">The sequence shown here is derived from an EMBL/GenBank/DDBJ whole genome shotgun (WGS) entry which is preliminary data.</text>
</comment>
<comment type="subcellular location">
    <subcellularLocation>
        <location evidence="1">Cell membrane</location>
    </subcellularLocation>
</comment>
<keyword evidence="8" id="KW-0812">Transmembrane</keyword>
<dbReference type="GO" id="GO:1990281">
    <property type="term" value="C:efflux pump complex"/>
    <property type="evidence" value="ECO:0007669"/>
    <property type="project" value="TreeGrafter"/>
</dbReference>
<protein>
    <submittedName>
        <fullName evidence="13">Efflux RND transporter periplasmic adaptor subunit</fullName>
    </submittedName>
</protein>
<dbReference type="SUPFAM" id="SSF111369">
    <property type="entry name" value="HlyD-like secretion proteins"/>
    <property type="match status" value="1"/>
</dbReference>
<feature type="region of interest" description="Disordered" evidence="7">
    <location>
        <begin position="1"/>
        <end position="20"/>
    </location>
</feature>
<dbReference type="EMBL" id="STFG01000013">
    <property type="protein sequence ID" value="THT99667.1"/>
    <property type="molecule type" value="Genomic_DNA"/>
</dbReference>
<dbReference type="InterPro" id="IPR058624">
    <property type="entry name" value="MdtA-like_HH"/>
</dbReference>
<sequence length="421" mass="45334">MPAAPDHSLPETAPAAPPTPTSISTARLLAWLLVVGLFLAALWFFLLRNTQPEPPKGPNQWAAPVAVRVAPVTRHDFTVQAQSIGTVTPFNAVTVRSRVAGTLLKVHVTEGQSIKTGQLLAEIDSKPYEVALAQARGQQRQNQAQLKNARSELARYRQLFEQDSIARLQLERQEALVQQLEGTQLADQAQVDEAQLQLSYTRITAPISGQVGMRRVDAGNLIAANEADGLFTIVQTQPIHVLFTVPESQVAAVRAAQRGPKEGATVQAWDRDNRQLLATGALDSIDNQIDITTGTLRIKAQFGNTDDVLFPNQFVNIRLTLSTLNEATTIPSDAIQHGSQGSYVYVVDNGKSHVRVLELGPSSGGRTVVLKGLEGSSSVVLEGLDRLREGRSVIVVDESQSSTLDAATEAASTPAALSTNR</sequence>
<evidence type="ECO:0000256" key="6">
    <source>
        <dbReference type="SAM" id="Coils"/>
    </source>
</evidence>